<organism evidence="8 9">
    <name type="scientific">Listeria aquatica FSL S10-1188</name>
    <dbReference type="NCBI Taxonomy" id="1265818"/>
    <lineage>
        <taxon>Bacteria</taxon>
        <taxon>Bacillati</taxon>
        <taxon>Bacillota</taxon>
        <taxon>Bacilli</taxon>
        <taxon>Bacillales</taxon>
        <taxon>Listeriaceae</taxon>
        <taxon>Listeria</taxon>
    </lineage>
</organism>
<dbReference type="InterPro" id="IPR004364">
    <property type="entry name" value="Aa-tRNA-synt_II"/>
</dbReference>
<dbReference type="InterPro" id="IPR012340">
    <property type="entry name" value="NA-bd_OB-fold"/>
</dbReference>
<keyword evidence="1" id="KW-0963">Cytoplasm</keyword>
<dbReference type="InterPro" id="IPR004365">
    <property type="entry name" value="NA-bd_OB_tRNA"/>
</dbReference>
<dbReference type="PANTHER" id="PTHR22594">
    <property type="entry name" value="ASPARTYL/LYSYL-TRNA SYNTHETASE"/>
    <property type="match status" value="1"/>
</dbReference>
<dbReference type="Gene3D" id="3.30.930.10">
    <property type="entry name" value="Bira Bifunctional Protein, Domain 2"/>
    <property type="match status" value="1"/>
</dbReference>
<dbReference type="GO" id="GO:0003676">
    <property type="term" value="F:nucleic acid binding"/>
    <property type="evidence" value="ECO:0007669"/>
    <property type="project" value="InterPro"/>
</dbReference>
<protein>
    <submittedName>
        <fullName evidence="8">Asparaginyl-tRNA ligase</fullName>
        <ecNumber evidence="8">6.1.1.22</ecNumber>
    </submittedName>
</protein>
<keyword evidence="9" id="KW-1185">Reference proteome</keyword>
<sequence length="291" mass="33514">MKITINQAKDYVNQEVTIGVWLSNKRSSGKIAFLQMRDGTAFMQGVVVKAEVEEEIFQLAKSMTQETSFYVTGTIQEDTRSPFGYEMAVKGIEVIAEAHDYPITPKEHGTEFLMDHRHLWLRSNRQHAIMKVRNEIIRATYEFFNREGFIKIDPPILTGSAPEGTTELFHTKYFDEDAYLSQSGQLYMEAAAMAFGKVFSFGPTFRAEKSKTRRHLIEFWMIEPEMAFYELKDSLEVQENYVAFLVKSVLDHCALELERLGRDTTVLEKMTAPFPRITYTDAVELLKEKGL</sequence>
<dbReference type="STRING" id="1265818.MAQA_05328"/>
<keyword evidence="6" id="KW-0030">Aminoacyl-tRNA synthetase</keyword>
<dbReference type="Pfam" id="PF00152">
    <property type="entry name" value="tRNA-synt_2"/>
    <property type="match status" value="1"/>
</dbReference>
<keyword evidence="4" id="KW-0067">ATP-binding</keyword>
<evidence type="ECO:0000256" key="5">
    <source>
        <dbReference type="ARBA" id="ARBA00022917"/>
    </source>
</evidence>
<dbReference type="PATRIC" id="fig|1265818.5.peg.1057"/>
<dbReference type="Gene3D" id="2.40.50.140">
    <property type="entry name" value="Nucleic acid-binding proteins"/>
    <property type="match status" value="1"/>
</dbReference>
<dbReference type="GO" id="GO:0004816">
    <property type="term" value="F:asparagine-tRNA ligase activity"/>
    <property type="evidence" value="ECO:0007669"/>
    <property type="project" value="UniProtKB-EC"/>
</dbReference>
<evidence type="ECO:0000313" key="9">
    <source>
        <dbReference type="Proteomes" id="UP000019246"/>
    </source>
</evidence>
<dbReference type="AlphaFoldDB" id="W7B9K3"/>
<dbReference type="SUPFAM" id="SSF55681">
    <property type="entry name" value="Class II aaRS and biotin synthetases"/>
    <property type="match status" value="1"/>
</dbReference>
<evidence type="ECO:0000256" key="4">
    <source>
        <dbReference type="ARBA" id="ARBA00022840"/>
    </source>
</evidence>
<keyword evidence="5" id="KW-0648">Protein biosynthesis</keyword>
<name>W7B9K3_9LIST</name>
<dbReference type="EMBL" id="AOCG01000006">
    <property type="protein sequence ID" value="EUJ19596.1"/>
    <property type="molecule type" value="Genomic_DNA"/>
</dbReference>
<dbReference type="InterPro" id="IPR006195">
    <property type="entry name" value="aa-tRNA-synth_II"/>
</dbReference>
<dbReference type="GO" id="GO:0016740">
    <property type="term" value="F:transferase activity"/>
    <property type="evidence" value="ECO:0007669"/>
    <property type="project" value="UniProtKB-ARBA"/>
</dbReference>
<evidence type="ECO:0000256" key="3">
    <source>
        <dbReference type="ARBA" id="ARBA00022741"/>
    </source>
</evidence>
<dbReference type="PANTHER" id="PTHR22594:SF34">
    <property type="entry name" value="ASPARAGINE--TRNA LIGASE, MITOCHONDRIAL-RELATED"/>
    <property type="match status" value="1"/>
</dbReference>
<dbReference type="Proteomes" id="UP000019246">
    <property type="component" value="Unassembled WGS sequence"/>
</dbReference>
<evidence type="ECO:0000259" key="7">
    <source>
        <dbReference type="PROSITE" id="PS50862"/>
    </source>
</evidence>
<keyword evidence="3" id="KW-0547">Nucleotide-binding</keyword>
<dbReference type="GO" id="GO:0006421">
    <property type="term" value="P:asparaginyl-tRNA aminoacylation"/>
    <property type="evidence" value="ECO:0007669"/>
    <property type="project" value="TreeGrafter"/>
</dbReference>
<accession>W7B9K3</accession>
<proteinExistence type="predicted"/>
<dbReference type="GO" id="GO:0005524">
    <property type="term" value="F:ATP binding"/>
    <property type="evidence" value="ECO:0007669"/>
    <property type="project" value="UniProtKB-KW"/>
</dbReference>
<keyword evidence="2 8" id="KW-0436">Ligase</keyword>
<dbReference type="PROSITE" id="PS50862">
    <property type="entry name" value="AA_TRNA_LIGASE_II"/>
    <property type="match status" value="1"/>
</dbReference>
<comment type="caution">
    <text evidence="8">The sequence shown here is derived from an EMBL/GenBank/DDBJ whole genome shotgun (WGS) entry which is preliminary data.</text>
</comment>
<dbReference type="EC" id="6.1.1.22" evidence="8"/>
<evidence type="ECO:0000256" key="1">
    <source>
        <dbReference type="ARBA" id="ARBA00022490"/>
    </source>
</evidence>
<reference evidence="8 9" key="1">
    <citation type="journal article" date="2014" name="Int. J. Syst. Evol. Microbiol.">
        <title>Listeria floridensis sp. nov., Listeria aquatica sp. nov., Listeria cornellensis sp. nov., Listeria riparia sp. nov. and Listeria grandensis sp. nov., from agricultural and natural environments.</title>
        <authorList>
            <person name="den Bakker H.C."/>
            <person name="Warchocki S."/>
            <person name="Wright E.M."/>
            <person name="Allred A.F."/>
            <person name="Ahlstrom C."/>
            <person name="Manuel C.S."/>
            <person name="Stasiewicz M.J."/>
            <person name="Burrell A."/>
            <person name="Roof S."/>
            <person name="Strawn L."/>
            <person name="Fortes E.D."/>
            <person name="Nightingale K.K."/>
            <person name="Kephart D."/>
            <person name="Wiedmann M."/>
        </authorList>
    </citation>
    <scope>NUCLEOTIDE SEQUENCE [LARGE SCALE GENOMIC DNA]</scope>
    <source>
        <strain evidence="8 9">FSL S10-1188</strain>
    </source>
</reference>
<evidence type="ECO:0000256" key="2">
    <source>
        <dbReference type="ARBA" id="ARBA00022598"/>
    </source>
</evidence>
<evidence type="ECO:0000256" key="6">
    <source>
        <dbReference type="ARBA" id="ARBA00023146"/>
    </source>
</evidence>
<dbReference type="SUPFAM" id="SSF50249">
    <property type="entry name" value="Nucleic acid-binding proteins"/>
    <property type="match status" value="1"/>
</dbReference>
<dbReference type="GO" id="GO:0140096">
    <property type="term" value="F:catalytic activity, acting on a protein"/>
    <property type="evidence" value="ECO:0007669"/>
    <property type="project" value="UniProtKB-ARBA"/>
</dbReference>
<dbReference type="Pfam" id="PF01336">
    <property type="entry name" value="tRNA_anti-codon"/>
    <property type="match status" value="1"/>
</dbReference>
<evidence type="ECO:0000313" key="8">
    <source>
        <dbReference type="EMBL" id="EUJ19596.1"/>
    </source>
</evidence>
<dbReference type="InterPro" id="IPR045864">
    <property type="entry name" value="aa-tRNA-synth_II/BPL/LPL"/>
</dbReference>
<gene>
    <name evidence="8" type="primary">asnC</name>
    <name evidence="8" type="ORF">MAQA_05328</name>
</gene>
<feature type="domain" description="Aminoacyl-transfer RNA synthetases class-II family profile" evidence="7">
    <location>
        <begin position="130"/>
        <end position="286"/>
    </location>
</feature>